<dbReference type="AlphaFoldDB" id="A0AA88MGS3"/>
<accession>A0AA88MGS3</accession>
<evidence type="ECO:0000313" key="2">
    <source>
        <dbReference type="EMBL" id="KAK2836348.1"/>
    </source>
</evidence>
<reference evidence="2" key="1">
    <citation type="submission" date="2023-08" db="EMBL/GenBank/DDBJ databases">
        <title>Pelteobagrus vachellii genome.</title>
        <authorList>
            <person name="Liu H."/>
        </authorList>
    </citation>
    <scope>NUCLEOTIDE SEQUENCE</scope>
    <source>
        <strain evidence="2">PRFRI_2022a</strain>
        <tissue evidence="2">Muscle</tissue>
    </source>
</reference>
<protein>
    <submittedName>
        <fullName evidence="2">Uncharacterized protein</fullName>
    </submittedName>
</protein>
<feature type="region of interest" description="Disordered" evidence="1">
    <location>
        <begin position="1"/>
        <end position="69"/>
    </location>
</feature>
<organism evidence="2 3">
    <name type="scientific">Tachysurus vachellii</name>
    <name type="common">Darkbarbel catfish</name>
    <name type="synonym">Pelteobagrus vachellii</name>
    <dbReference type="NCBI Taxonomy" id="175792"/>
    <lineage>
        <taxon>Eukaryota</taxon>
        <taxon>Metazoa</taxon>
        <taxon>Chordata</taxon>
        <taxon>Craniata</taxon>
        <taxon>Vertebrata</taxon>
        <taxon>Euteleostomi</taxon>
        <taxon>Actinopterygii</taxon>
        <taxon>Neopterygii</taxon>
        <taxon>Teleostei</taxon>
        <taxon>Ostariophysi</taxon>
        <taxon>Siluriformes</taxon>
        <taxon>Bagridae</taxon>
        <taxon>Tachysurus</taxon>
    </lineage>
</organism>
<name>A0AA88MGS3_TACVA</name>
<feature type="compositionally biased region" description="Polar residues" evidence="1">
    <location>
        <begin position="1"/>
        <end position="10"/>
    </location>
</feature>
<dbReference type="Proteomes" id="UP001187315">
    <property type="component" value="Unassembled WGS sequence"/>
</dbReference>
<comment type="caution">
    <text evidence="2">The sequence shown here is derived from an EMBL/GenBank/DDBJ whole genome shotgun (WGS) entry which is preliminary data.</text>
</comment>
<feature type="compositionally biased region" description="Polar residues" evidence="1">
    <location>
        <begin position="25"/>
        <end position="35"/>
    </location>
</feature>
<gene>
    <name evidence="2" type="ORF">Q7C36_014217</name>
</gene>
<dbReference type="EMBL" id="JAVHJS010000014">
    <property type="protein sequence ID" value="KAK2836348.1"/>
    <property type="molecule type" value="Genomic_DNA"/>
</dbReference>
<sequence length="69" mass="7340">MGCNSSTTAQDKPHLNSKSECSESDGVNSVTTAENDLNHDATKPEPAPDENQESEAPAADEADHVKQEE</sequence>
<proteinExistence type="predicted"/>
<evidence type="ECO:0000313" key="3">
    <source>
        <dbReference type="Proteomes" id="UP001187315"/>
    </source>
</evidence>
<evidence type="ECO:0000256" key="1">
    <source>
        <dbReference type="SAM" id="MobiDB-lite"/>
    </source>
</evidence>
<keyword evidence="3" id="KW-1185">Reference proteome</keyword>